<dbReference type="EMBL" id="GGEC01007235">
    <property type="protein sequence ID" value="MBW87718.1"/>
    <property type="molecule type" value="Transcribed_RNA"/>
</dbReference>
<name>A0A2P2J2M1_RHIMU</name>
<dbReference type="AlphaFoldDB" id="A0A2P2J2M1"/>
<organism evidence="1">
    <name type="scientific">Rhizophora mucronata</name>
    <name type="common">Asiatic mangrove</name>
    <dbReference type="NCBI Taxonomy" id="61149"/>
    <lineage>
        <taxon>Eukaryota</taxon>
        <taxon>Viridiplantae</taxon>
        <taxon>Streptophyta</taxon>
        <taxon>Embryophyta</taxon>
        <taxon>Tracheophyta</taxon>
        <taxon>Spermatophyta</taxon>
        <taxon>Magnoliopsida</taxon>
        <taxon>eudicotyledons</taxon>
        <taxon>Gunneridae</taxon>
        <taxon>Pentapetalae</taxon>
        <taxon>rosids</taxon>
        <taxon>fabids</taxon>
        <taxon>Malpighiales</taxon>
        <taxon>Rhizophoraceae</taxon>
        <taxon>Rhizophora</taxon>
    </lineage>
</organism>
<evidence type="ECO:0000313" key="1">
    <source>
        <dbReference type="EMBL" id="MBW87718.1"/>
    </source>
</evidence>
<accession>A0A2P2J2M1</accession>
<proteinExistence type="predicted"/>
<reference evidence="1" key="1">
    <citation type="submission" date="2018-02" db="EMBL/GenBank/DDBJ databases">
        <title>Rhizophora mucronata_Transcriptome.</title>
        <authorList>
            <person name="Meera S.P."/>
            <person name="Sreeshan A."/>
            <person name="Augustine A."/>
        </authorList>
    </citation>
    <scope>NUCLEOTIDE SEQUENCE</scope>
    <source>
        <tissue evidence="1">Leaf</tissue>
    </source>
</reference>
<protein>
    <submittedName>
        <fullName evidence="1">Uncharacterized protein</fullName>
    </submittedName>
</protein>
<sequence>MSICYFIVTIGSRINYSSSSLTVNLWMLNVKFDAKIVIFSVISH</sequence>